<dbReference type="AlphaFoldDB" id="A0AAV4WHG3"/>
<reference evidence="2 3" key="1">
    <citation type="submission" date="2021-06" db="EMBL/GenBank/DDBJ databases">
        <title>Caerostris extrusa draft genome.</title>
        <authorList>
            <person name="Kono N."/>
            <person name="Arakawa K."/>
        </authorList>
    </citation>
    <scope>NUCLEOTIDE SEQUENCE [LARGE SCALE GENOMIC DNA]</scope>
</reference>
<accession>A0AAV4WHG3</accession>
<evidence type="ECO:0000313" key="3">
    <source>
        <dbReference type="Proteomes" id="UP001054945"/>
    </source>
</evidence>
<name>A0AAV4WHG3_CAEEX</name>
<comment type="caution">
    <text evidence="2">The sequence shown here is derived from an EMBL/GenBank/DDBJ whole genome shotgun (WGS) entry which is preliminary data.</text>
</comment>
<sequence length="211" mass="23956">MKTHEFLLADGHYGTSGTRQAYHTMEKFIPPSQSEIALTNRDHPCSDAHKLLLPVSHFGTFEENSTSTEPLILTITKSSDPNTTIELNFNEFLQYYCPQHAREELKDGQILNISEVTDIPSDKDEIIAKRHTLEMDMPVIEPVTFLKDLGKDVILAVISKNILDSSSEQIQNEENFRKVEHSKDSTSEEKLKIIDRDDGMTSESEEKAFKS</sequence>
<keyword evidence="3" id="KW-1185">Reference proteome</keyword>
<proteinExistence type="predicted"/>
<dbReference type="EMBL" id="BPLR01016100">
    <property type="protein sequence ID" value="GIY81269.1"/>
    <property type="molecule type" value="Genomic_DNA"/>
</dbReference>
<organism evidence="2 3">
    <name type="scientific">Caerostris extrusa</name>
    <name type="common">Bark spider</name>
    <name type="synonym">Caerostris bankana</name>
    <dbReference type="NCBI Taxonomy" id="172846"/>
    <lineage>
        <taxon>Eukaryota</taxon>
        <taxon>Metazoa</taxon>
        <taxon>Ecdysozoa</taxon>
        <taxon>Arthropoda</taxon>
        <taxon>Chelicerata</taxon>
        <taxon>Arachnida</taxon>
        <taxon>Araneae</taxon>
        <taxon>Araneomorphae</taxon>
        <taxon>Entelegynae</taxon>
        <taxon>Araneoidea</taxon>
        <taxon>Araneidae</taxon>
        <taxon>Caerostris</taxon>
    </lineage>
</organism>
<evidence type="ECO:0000313" key="2">
    <source>
        <dbReference type="EMBL" id="GIY81269.1"/>
    </source>
</evidence>
<dbReference type="Proteomes" id="UP001054945">
    <property type="component" value="Unassembled WGS sequence"/>
</dbReference>
<feature type="region of interest" description="Disordered" evidence="1">
    <location>
        <begin position="174"/>
        <end position="211"/>
    </location>
</feature>
<evidence type="ECO:0000256" key="1">
    <source>
        <dbReference type="SAM" id="MobiDB-lite"/>
    </source>
</evidence>
<protein>
    <submittedName>
        <fullName evidence="2">Uncharacterized protein</fullName>
    </submittedName>
</protein>
<gene>
    <name evidence="2" type="ORF">CEXT_585731</name>
</gene>